<dbReference type="HOGENOM" id="CLU_2062373_0_0_1"/>
<keyword evidence="3" id="KW-1185">Reference proteome</keyword>
<sequence length="119" mass="12667">MPFILFFIQAVPVLHSHGSADLGPPSLHHPAQCNLDSSDSIGLHATSYVTKDRIALVSPGSGDLSISAPTDTLEHDVSPPVGPSQSYATPLLMLTPIHQGTNISSPPYSRIWTYTDYSG</sequence>
<dbReference type="EMBL" id="KN833098">
    <property type="protein sequence ID" value="KIM72977.1"/>
    <property type="molecule type" value="Genomic_DNA"/>
</dbReference>
<protein>
    <submittedName>
        <fullName evidence="2">Uncharacterized protein</fullName>
    </submittedName>
</protein>
<accession>A0A0C3B6M1</accession>
<name>A0A0C3B6M1_PILCF</name>
<reference evidence="3" key="2">
    <citation type="submission" date="2015-01" db="EMBL/GenBank/DDBJ databases">
        <title>Evolutionary Origins and Diversification of the Mycorrhizal Mutualists.</title>
        <authorList>
            <consortium name="DOE Joint Genome Institute"/>
            <consortium name="Mycorrhizal Genomics Consortium"/>
            <person name="Kohler A."/>
            <person name="Kuo A."/>
            <person name="Nagy L.G."/>
            <person name="Floudas D."/>
            <person name="Copeland A."/>
            <person name="Barry K.W."/>
            <person name="Cichocki N."/>
            <person name="Veneault-Fourrey C."/>
            <person name="LaButti K."/>
            <person name="Lindquist E.A."/>
            <person name="Lipzen A."/>
            <person name="Lundell T."/>
            <person name="Morin E."/>
            <person name="Murat C."/>
            <person name="Riley R."/>
            <person name="Ohm R."/>
            <person name="Sun H."/>
            <person name="Tunlid A."/>
            <person name="Henrissat B."/>
            <person name="Grigoriev I.V."/>
            <person name="Hibbett D.S."/>
            <person name="Martin F."/>
        </authorList>
    </citation>
    <scope>NUCLEOTIDE SEQUENCE [LARGE SCALE GENOMIC DNA]</scope>
    <source>
        <strain evidence="3">F 1598</strain>
    </source>
</reference>
<keyword evidence="1" id="KW-0732">Signal</keyword>
<evidence type="ECO:0000313" key="3">
    <source>
        <dbReference type="Proteomes" id="UP000054166"/>
    </source>
</evidence>
<evidence type="ECO:0000256" key="1">
    <source>
        <dbReference type="SAM" id="SignalP"/>
    </source>
</evidence>
<feature type="chain" id="PRO_5002172519" evidence="1">
    <location>
        <begin position="17"/>
        <end position="119"/>
    </location>
</feature>
<gene>
    <name evidence="2" type="ORF">PILCRDRAFT_829446</name>
</gene>
<reference evidence="2 3" key="1">
    <citation type="submission" date="2014-04" db="EMBL/GenBank/DDBJ databases">
        <authorList>
            <consortium name="DOE Joint Genome Institute"/>
            <person name="Kuo A."/>
            <person name="Tarkka M."/>
            <person name="Buscot F."/>
            <person name="Kohler A."/>
            <person name="Nagy L.G."/>
            <person name="Floudas D."/>
            <person name="Copeland A."/>
            <person name="Barry K.W."/>
            <person name="Cichocki N."/>
            <person name="Veneault-Fourrey C."/>
            <person name="LaButti K."/>
            <person name="Lindquist E.A."/>
            <person name="Lipzen A."/>
            <person name="Lundell T."/>
            <person name="Morin E."/>
            <person name="Murat C."/>
            <person name="Sun H."/>
            <person name="Tunlid A."/>
            <person name="Henrissat B."/>
            <person name="Grigoriev I.V."/>
            <person name="Hibbett D.S."/>
            <person name="Martin F."/>
            <person name="Nordberg H.P."/>
            <person name="Cantor M.N."/>
            <person name="Hua S.X."/>
        </authorList>
    </citation>
    <scope>NUCLEOTIDE SEQUENCE [LARGE SCALE GENOMIC DNA]</scope>
    <source>
        <strain evidence="2 3">F 1598</strain>
    </source>
</reference>
<proteinExistence type="predicted"/>
<dbReference type="AlphaFoldDB" id="A0A0C3B6M1"/>
<organism evidence="2 3">
    <name type="scientific">Piloderma croceum (strain F 1598)</name>
    <dbReference type="NCBI Taxonomy" id="765440"/>
    <lineage>
        <taxon>Eukaryota</taxon>
        <taxon>Fungi</taxon>
        <taxon>Dikarya</taxon>
        <taxon>Basidiomycota</taxon>
        <taxon>Agaricomycotina</taxon>
        <taxon>Agaricomycetes</taxon>
        <taxon>Agaricomycetidae</taxon>
        <taxon>Atheliales</taxon>
        <taxon>Atheliaceae</taxon>
        <taxon>Piloderma</taxon>
    </lineage>
</organism>
<dbReference type="Proteomes" id="UP000054166">
    <property type="component" value="Unassembled WGS sequence"/>
</dbReference>
<dbReference type="InParanoid" id="A0A0C3B6M1"/>
<evidence type="ECO:0000313" key="2">
    <source>
        <dbReference type="EMBL" id="KIM72977.1"/>
    </source>
</evidence>
<feature type="signal peptide" evidence="1">
    <location>
        <begin position="1"/>
        <end position="16"/>
    </location>
</feature>